<keyword evidence="2" id="KW-0812">Transmembrane</keyword>
<protein>
    <submittedName>
        <fullName evidence="3">Uncharacterized protein</fullName>
    </submittedName>
</protein>
<organism evidence="3 4">
    <name type="scientific">Tulasnella calospora MUT 4182</name>
    <dbReference type="NCBI Taxonomy" id="1051891"/>
    <lineage>
        <taxon>Eukaryota</taxon>
        <taxon>Fungi</taxon>
        <taxon>Dikarya</taxon>
        <taxon>Basidiomycota</taxon>
        <taxon>Agaricomycotina</taxon>
        <taxon>Agaricomycetes</taxon>
        <taxon>Cantharellales</taxon>
        <taxon>Tulasnellaceae</taxon>
        <taxon>Tulasnella</taxon>
    </lineage>
</organism>
<feature type="compositionally biased region" description="Low complexity" evidence="1">
    <location>
        <begin position="192"/>
        <end position="204"/>
    </location>
</feature>
<keyword evidence="4" id="KW-1185">Reference proteome</keyword>
<dbReference type="HOGENOM" id="CLU_1001811_0_0_1"/>
<name>A0A0C3QRF8_9AGAM</name>
<reference evidence="3 4" key="1">
    <citation type="submission" date="2014-04" db="EMBL/GenBank/DDBJ databases">
        <authorList>
            <consortium name="DOE Joint Genome Institute"/>
            <person name="Kuo A."/>
            <person name="Girlanda M."/>
            <person name="Perotto S."/>
            <person name="Kohler A."/>
            <person name="Nagy L.G."/>
            <person name="Floudas D."/>
            <person name="Copeland A."/>
            <person name="Barry K.W."/>
            <person name="Cichocki N."/>
            <person name="Veneault-Fourrey C."/>
            <person name="LaButti K."/>
            <person name="Lindquist E.A."/>
            <person name="Lipzen A."/>
            <person name="Lundell T."/>
            <person name="Morin E."/>
            <person name="Murat C."/>
            <person name="Sun H."/>
            <person name="Tunlid A."/>
            <person name="Henrissat B."/>
            <person name="Grigoriev I.V."/>
            <person name="Hibbett D.S."/>
            <person name="Martin F."/>
            <person name="Nordberg H.P."/>
            <person name="Cantor M.N."/>
            <person name="Hua S.X."/>
        </authorList>
    </citation>
    <scope>NUCLEOTIDE SEQUENCE [LARGE SCALE GENOMIC DNA]</scope>
    <source>
        <strain evidence="3 4">MUT 4182</strain>
    </source>
</reference>
<dbReference type="Proteomes" id="UP000054248">
    <property type="component" value="Unassembled WGS sequence"/>
</dbReference>
<evidence type="ECO:0000256" key="2">
    <source>
        <dbReference type="SAM" id="Phobius"/>
    </source>
</evidence>
<keyword evidence="2" id="KW-0472">Membrane</keyword>
<feature type="transmembrane region" description="Helical" evidence="2">
    <location>
        <begin position="40"/>
        <end position="67"/>
    </location>
</feature>
<dbReference type="AlphaFoldDB" id="A0A0C3QRF8"/>
<proteinExistence type="predicted"/>
<feature type="region of interest" description="Disordered" evidence="1">
    <location>
        <begin position="129"/>
        <end position="278"/>
    </location>
</feature>
<gene>
    <name evidence="3" type="ORF">M407DRAFT_242239</name>
</gene>
<keyword evidence="2" id="KW-1133">Transmembrane helix</keyword>
<evidence type="ECO:0000313" key="4">
    <source>
        <dbReference type="Proteomes" id="UP000054248"/>
    </source>
</evidence>
<dbReference type="EMBL" id="KN822973">
    <property type="protein sequence ID" value="KIO30339.1"/>
    <property type="molecule type" value="Genomic_DNA"/>
</dbReference>
<accession>A0A0C3QRF8</accession>
<feature type="compositionally biased region" description="Low complexity" evidence="1">
    <location>
        <begin position="144"/>
        <end position="156"/>
    </location>
</feature>
<sequence>MADKLTAFLHLPHYNAAPSNSSFVTLQTFVLSPSIQWLPVFFRTLAFIVAAPIMFFTALDIAAYLIARTLGAPHHHQRESHLVKVPAYAARDHLDNPAIIISPAATSNIEPSSLSSALSNLQNQLPKASCSSDVRHHHLPTPPSETASSSSSTRSTLHLDSPKLPLHFTTPSEGNFALSGEGIFSPPESRAGSPPLSESGSSRSKAGYKSRARAASIGVEALGAITDSTDNEEDDTDSASSSAGASGGPSGKVLLSASPIKGTALRKRKPGLQFTPVR</sequence>
<evidence type="ECO:0000313" key="3">
    <source>
        <dbReference type="EMBL" id="KIO30339.1"/>
    </source>
</evidence>
<evidence type="ECO:0000256" key="1">
    <source>
        <dbReference type="SAM" id="MobiDB-lite"/>
    </source>
</evidence>
<reference evidence="4" key="2">
    <citation type="submission" date="2015-01" db="EMBL/GenBank/DDBJ databases">
        <title>Evolutionary Origins and Diversification of the Mycorrhizal Mutualists.</title>
        <authorList>
            <consortium name="DOE Joint Genome Institute"/>
            <consortium name="Mycorrhizal Genomics Consortium"/>
            <person name="Kohler A."/>
            <person name="Kuo A."/>
            <person name="Nagy L.G."/>
            <person name="Floudas D."/>
            <person name="Copeland A."/>
            <person name="Barry K.W."/>
            <person name="Cichocki N."/>
            <person name="Veneault-Fourrey C."/>
            <person name="LaButti K."/>
            <person name="Lindquist E.A."/>
            <person name="Lipzen A."/>
            <person name="Lundell T."/>
            <person name="Morin E."/>
            <person name="Murat C."/>
            <person name="Riley R."/>
            <person name="Ohm R."/>
            <person name="Sun H."/>
            <person name="Tunlid A."/>
            <person name="Henrissat B."/>
            <person name="Grigoriev I.V."/>
            <person name="Hibbett D.S."/>
            <person name="Martin F."/>
        </authorList>
    </citation>
    <scope>NUCLEOTIDE SEQUENCE [LARGE SCALE GENOMIC DNA]</scope>
    <source>
        <strain evidence="4">MUT 4182</strain>
    </source>
</reference>
<dbReference type="OrthoDB" id="3363417at2759"/>